<dbReference type="PANTHER" id="PTHR43742:SF6">
    <property type="entry name" value="OXIDOREDUCTASE YYAE-RELATED"/>
    <property type="match status" value="1"/>
</dbReference>
<keyword evidence="3" id="KW-0408">Iron</keyword>
<dbReference type="RefSeq" id="WP_188817135.1">
    <property type="nucleotide sequence ID" value="NZ_BMLK01000001.1"/>
</dbReference>
<dbReference type="Pfam" id="PF00384">
    <property type="entry name" value="Molybdopterin"/>
    <property type="match status" value="1"/>
</dbReference>
<dbReference type="Gene3D" id="2.40.40.20">
    <property type="match status" value="1"/>
</dbReference>
<dbReference type="SUPFAM" id="SSF53706">
    <property type="entry name" value="Formate dehydrogenase/DMSO reductase, domains 1-3"/>
    <property type="match status" value="1"/>
</dbReference>
<dbReference type="InterPro" id="IPR006963">
    <property type="entry name" value="Mopterin_OxRdtase_4Fe-4S_dom"/>
</dbReference>
<feature type="domain" description="4Fe-4S Mo/W bis-MGD-type" evidence="5">
    <location>
        <begin position="26"/>
        <end position="83"/>
    </location>
</feature>
<dbReference type="Pfam" id="PF01568">
    <property type="entry name" value="Molydop_binding"/>
    <property type="match status" value="1"/>
</dbReference>
<dbReference type="InterPro" id="IPR050612">
    <property type="entry name" value="Prok_Mopterin_Oxidored"/>
</dbReference>
<organism evidence="6 7">
    <name type="scientific">Novosphingobium indicum</name>
    <dbReference type="NCBI Taxonomy" id="462949"/>
    <lineage>
        <taxon>Bacteria</taxon>
        <taxon>Pseudomonadati</taxon>
        <taxon>Pseudomonadota</taxon>
        <taxon>Alphaproteobacteria</taxon>
        <taxon>Sphingomonadales</taxon>
        <taxon>Sphingomonadaceae</taxon>
        <taxon>Novosphingobium</taxon>
    </lineage>
</organism>
<evidence type="ECO:0000256" key="1">
    <source>
        <dbReference type="ARBA" id="ARBA00010312"/>
    </source>
</evidence>
<dbReference type="EMBL" id="BMLK01000001">
    <property type="protein sequence ID" value="GGN40173.1"/>
    <property type="molecule type" value="Genomic_DNA"/>
</dbReference>
<dbReference type="Gene3D" id="3.40.228.10">
    <property type="entry name" value="Dimethylsulfoxide Reductase, domain 2"/>
    <property type="match status" value="1"/>
</dbReference>
<accession>A0ABQ2J670</accession>
<evidence type="ECO:0000256" key="2">
    <source>
        <dbReference type="ARBA" id="ARBA00022723"/>
    </source>
</evidence>
<dbReference type="InterPro" id="IPR006656">
    <property type="entry name" value="Mopterin_OxRdtase"/>
</dbReference>
<evidence type="ECO:0000259" key="5">
    <source>
        <dbReference type="PROSITE" id="PS51669"/>
    </source>
</evidence>
<evidence type="ECO:0000313" key="6">
    <source>
        <dbReference type="EMBL" id="GGN40173.1"/>
    </source>
</evidence>
<gene>
    <name evidence="6" type="ORF">GCM10011349_00870</name>
</gene>
<dbReference type="PANTHER" id="PTHR43742">
    <property type="entry name" value="TRIMETHYLAMINE-N-OXIDE REDUCTASE"/>
    <property type="match status" value="1"/>
</dbReference>
<proteinExistence type="inferred from homology"/>
<dbReference type="InterPro" id="IPR009010">
    <property type="entry name" value="Asp_de-COase-like_dom_sf"/>
</dbReference>
<dbReference type="Proteomes" id="UP000605099">
    <property type="component" value="Unassembled WGS sequence"/>
</dbReference>
<dbReference type="SMART" id="SM00926">
    <property type="entry name" value="Molybdop_Fe4S4"/>
    <property type="match status" value="1"/>
</dbReference>
<protein>
    <submittedName>
        <fullName evidence="6">Molybdopterin-binding oxidoreductase</fullName>
    </submittedName>
</protein>
<reference evidence="7" key="1">
    <citation type="journal article" date="2019" name="Int. J. Syst. Evol. Microbiol.">
        <title>The Global Catalogue of Microorganisms (GCM) 10K type strain sequencing project: providing services to taxonomists for standard genome sequencing and annotation.</title>
        <authorList>
            <consortium name="The Broad Institute Genomics Platform"/>
            <consortium name="The Broad Institute Genome Sequencing Center for Infectious Disease"/>
            <person name="Wu L."/>
            <person name="Ma J."/>
        </authorList>
    </citation>
    <scope>NUCLEOTIDE SEQUENCE [LARGE SCALE GENOMIC DNA]</scope>
    <source>
        <strain evidence="7">CGMCC 1.6784</strain>
    </source>
</reference>
<comment type="similarity">
    <text evidence="1">Belongs to the prokaryotic molybdopterin-containing oxidoreductase family.</text>
</comment>
<dbReference type="Pfam" id="PF04879">
    <property type="entry name" value="Molybdop_Fe4S4"/>
    <property type="match status" value="1"/>
</dbReference>
<evidence type="ECO:0000256" key="3">
    <source>
        <dbReference type="ARBA" id="ARBA00023004"/>
    </source>
</evidence>
<dbReference type="InterPro" id="IPR006657">
    <property type="entry name" value="MoPterin_dinucl-bd_dom"/>
</dbReference>
<evidence type="ECO:0000313" key="7">
    <source>
        <dbReference type="Proteomes" id="UP000605099"/>
    </source>
</evidence>
<evidence type="ECO:0000256" key="4">
    <source>
        <dbReference type="ARBA" id="ARBA00023014"/>
    </source>
</evidence>
<name>A0ABQ2J670_9SPHN</name>
<dbReference type="PROSITE" id="PS51669">
    <property type="entry name" value="4FE4S_MOW_BIS_MGD"/>
    <property type="match status" value="1"/>
</dbReference>
<keyword evidence="7" id="KW-1185">Reference proteome</keyword>
<keyword evidence="4" id="KW-0411">Iron-sulfur</keyword>
<dbReference type="SUPFAM" id="SSF50692">
    <property type="entry name" value="ADC-like"/>
    <property type="match status" value="1"/>
</dbReference>
<keyword evidence="2" id="KW-0479">Metal-binding</keyword>
<sequence length="699" mass="77728">MATRHIDYGSEEARPLPVEAEDGDRIEHKRTYCKVCMTNCGLIAEVANDEKILKVKADPDHPITQGYSCPKGRATGQIHHLDHAITKPMMRKDGELVEVSWDEALDDIGKRLRAVIDKHGPDSVGMYFGSGLGLDSAGYSMEEAFYKALGTPPKFTPLTNDTTAKVMIAGAMASFYGINPKTDYDNCQMVLYVGTNPMVSHAHNTGMFKPGNWLKAINKRGGEVWVIDPVRTETANFAKGHIAAYPGRDYAVLAWIVREILAGGPLNPQQPVKNLDRLRSLLADYDRAKAAEIAGVPEEQLQELLDAIRRRKILAIETGTGTGMSPGGNLTVWFAWLIAILTGSMNVKGGLWIHPGALFPFDQFVDHLPLLDSAFTPGSHVRPDVKGILNDWPCAVLPQEIEQGYMHALFNFGGHLFRSFPDVKALQEALPKLDLLVSTEITHNELSPYCTHILPTKSTVERNEFTRWDTLNWSVNLQYAPALVKPMGERRSAWWVISQFMRRADLPVPNHVPQEHSDENDELMQASLLATARCSWEELKEKRVVEFPMDLPAAWVERLFERNGGWELVPDELEQQWLQFRAADEAGLGKPKPLVFTSRRQRRKFNGQIGFLGEIADCLIHPDTAAAHGIEDGQKVRVSNKSGEIFVTAKFDPTMRAGVCSIPHGHRDANVNNLTCTHDMDPLGGMAHYSAVPISIEPA</sequence>
<dbReference type="Gene3D" id="3.40.50.740">
    <property type="match status" value="1"/>
</dbReference>
<comment type="caution">
    <text evidence="6">The sequence shown here is derived from an EMBL/GenBank/DDBJ whole genome shotgun (WGS) entry which is preliminary data.</text>
</comment>
<dbReference type="Gene3D" id="2.20.25.90">
    <property type="entry name" value="ADC-like domains"/>
    <property type="match status" value="1"/>
</dbReference>